<evidence type="ECO:0000256" key="2">
    <source>
        <dbReference type="ARBA" id="ARBA00007358"/>
    </source>
</evidence>
<dbReference type="InterPro" id="IPR018211">
    <property type="entry name" value="ADH_Fe_CS"/>
</dbReference>
<dbReference type="Proteomes" id="UP001569151">
    <property type="component" value="Unassembled WGS sequence"/>
</dbReference>
<dbReference type="PROSITE" id="PS00913">
    <property type="entry name" value="ADH_IRON_1"/>
    <property type="match status" value="1"/>
</dbReference>
<protein>
    <submittedName>
        <fullName evidence="7">Iron-containing alcohol dehydrogenase</fullName>
    </submittedName>
</protein>
<proteinExistence type="inferred from homology"/>
<gene>
    <name evidence="7" type="ORF">ACED39_10775</name>
</gene>
<evidence type="ECO:0000256" key="3">
    <source>
        <dbReference type="ARBA" id="ARBA00023002"/>
    </source>
</evidence>
<evidence type="ECO:0000256" key="1">
    <source>
        <dbReference type="ARBA" id="ARBA00001962"/>
    </source>
</evidence>
<comment type="caution">
    <text evidence="7">The sequence shown here is derived from an EMBL/GenBank/DDBJ whole genome shotgun (WGS) entry which is preliminary data.</text>
</comment>
<evidence type="ECO:0000256" key="4">
    <source>
        <dbReference type="ARBA" id="ARBA00023027"/>
    </source>
</evidence>
<evidence type="ECO:0000259" key="6">
    <source>
        <dbReference type="Pfam" id="PF25137"/>
    </source>
</evidence>
<sequence length="410" mass="45219">MHYQTERLLINGYHKLASVVFPRLPVPVPKVISGDLSLDKLAEHLADKRIQRPVIFTDELFSKLPVFQLLLRSLEKKGIQYKVFNQIQPDPSYAVVEKGIRACKEHQYDCAIAIGGGSAIDGTKMINACAKHDINPRKVTNSLMSMVQLRKKGAYFVAIPTTSGTGSEATTITVVTDENNGQKNGLVSYGIVPDLAVFDPRLFMGLPPHITAMTGMDALTHAMESFMSTYATAATDKENLASIKSIFKYLPRVYENGATDTEARNEMALASFNAGKAFSKTLLGWSHGISHQLGAFYKVPHGLGCAKALPHVLEFAIPEAAGRLAIIADALELEGRNNEEKAYAVVEAVLNLCKQLDIEPTFEMLKEEDVAVIARNIVKEGNVGYPSHRNFDSYQHLEQFLLERRTPLTN</sequence>
<evidence type="ECO:0000313" key="7">
    <source>
        <dbReference type="EMBL" id="MEZ8209263.1"/>
    </source>
</evidence>
<dbReference type="SUPFAM" id="SSF56796">
    <property type="entry name" value="Dehydroquinate synthase-like"/>
    <property type="match status" value="1"/>
</dbReference>
<dbReference type="Gene3D" id="3.40.50.1970">
    <property type="match status" value="1"/>
</dbReference>
<dbReference type="EMBL" id="JBGOOS010000013">
    <property type="protein sequence ID" value="MEZ8209263.1"/>
    <property type="molecule type" value="Genomic_DNA"/>
</dbReference>
<reference evidence="7 8" key="1">
    <citation type="submission" date="2024-06" db="EMBL/GenBank/DDBJ databases">
        <authorList>
            <person name="Steensen K."/>
            <person name="Seneca J."/>
            <person name="Bartlau N."/>
            <person name="Yu A.X."/>
            <person name="Polz M.F."/>
        </authorList>
    </citation>
    <scope>NUCLEOTIDE SEQUENCE [LARGE SCALE GENOMIC DNA]</scope>
    <source>
        <strain evidence="7 8">1F146</strain>
    </source>
</reference>
<dbReference type="InterPro" id="IPR056798">
    <property type="entry name" value="ADH_Fe_C"/>
</dbReference>
<accession>A0ABV4MI92</accession>
<comment type="similarity">
    <text evidence="2">Belongs to the iron-containing alcohol dehydrogenase family.</text>
</comment>
<keyword evidence="3" id="KW-0560">Oxidoreductase</keyword>
<keyword evidence="4" id="KW-0520">NAD</keyword>
<keyword evidence="8" id="KW-1185">Reference proteome</keyword>
<name>A0ABV4MI92_9VIBR</name>
<dbReference type="RefSeq" id="WP_371718923.1">
    <property type="nucleotide sequence ID" value="NZ_JBGOOF010000015.1"/>
</dbReference>
<feature type="domain" description="Fe-containing alcohol dehydrogenase-like C-terminal" evidence="6">
    <location>
        <begin position="211"/>
        <end position="382"/>
    </location>
</feature>
<comment type="cofactor">
    <cofactor evidence="1">
        <name>Fe cation</name>
        <dbReference type="ChEBI" id="CHEBI:24875"/>
    </cofactor>
</comment>
<dbReference type="InterPro" id="IPR001670">
    <property type="entry name" value="ADH_Fe/GldA"/>
</dbReference>
<organism evidence="7 8">
    <name type="scientific">Vibrio bivalvicida</name>
    <dbReference type="NCBI Taxonomy" id="1276888"/>
    <lineage>
        <taxon>Bacteria</taxon>
        <taxon>Pseudomonadati</taxon>
        <taxon>Pseudomonadota</taxon>
        <taxon>Gammaproteobacteria</taxon>
        <taxon>Vibrionales</taxon>
        <taxon>Vibrionaceae</taxon>
        <taxon>Vibrio</taxon>
        <taxon>Vibrio oreintalis group</taxon>
    </lineage>
</organism>
<dbReference type="PANTHER" id="PTHR11496:SF102">
    <property type="entry name" value="ALCOHOL DEHYDROGENASE 4"/>
    <property type="match status" value="1"/>
</dbReference>
<dbReference type="PROSITE" id="PS00060">
    <property type="entry name" value="ADH_IRON_2"/>
    <property type="match status" value="1"/>
</dbReference>
<dbReference type="Pfam" id="PF25137">
    <property type="entry name" value="ADH_Fe_C"/>
    <property type="match status" value="1"/>
</dbReference>
<dbReference type="CDD" id="cd08189">
    <property type="entry name" value="Fe-ADH-like"/>
    <property type="match status" value="1"/>
</dbReference>
<feature type="domain" description="Alcohol dehydrogenase iron-type/glycerol dehydrogenase GldA" evidence="5">
    <location>
        <begin position="30"/>
        <end position="200"/>
    </location>
</feature>
<evidence type="ECO:0000259" key="5">
    <source>
        <dbReference type="Pfam" id="PF00465"/>
    </source>
</evidence>
<dbReference type="PANTHER" id="PTHR11496">
    <property type="entry name" value="ALCOHOL DEHYDROGENASE"/>
    <property type="match status" value="1"/>
</dbReference>
<dbReference type="InterPro" id="IPR039697">
    <property type="entry name" value="Alcohol_dehydrogenase_Fe"/>
</dbReference>
<evidence type="ECO:0000313" key="8">
    <source>
        <dbReference type="Proteomes" id="UP001569151"/>
    </source>
</evidence>
<dbReference type="Gene3D" id="1.20.1090.10">
    <property type="entry name" value="Dehydroquinate synthase-like - alpha domain"/>
    <property type="match status" value="1"/>
</dbReference>
<dbReference type="Pfam" id="PF00465">
    <property type="entry name" value="Fe-ADH"/>
    <property type="match status" value="1"/>
</dbReference>